<sequence>MADEQNDPFDGRGADLKKMKPALFADVFLYATSEGGKRIAALPGWGCPCTFSYEQPFIGYDGWPVLDEPLNPGERRAAVPFVFLSAEGADKMREAGRFFLCEGKVVGEAIVVRD</sequence>
<evidence type="ECO:0000313" key="1">
    <source>
        <dbReference type="EMBL" id="MFC0587902.1"/>
    </source>
</evidence>
<reference evidence="1 2" key="1">
    <citation type="submission" date="2024-09" db="EMBL/GenBank/DDBJ databases">
        <authorList>
            <person name="Sun Q."/>
            <person name="Mori K."/>
        </authorList>
    </citation>
    <scope>NUCLEOTIDE SEQUENCE [LARGE SCALE GENOMIC DNA]</scope>
    <source>
        <strain evidence="1 2">NCAIM B.02537</strain>
    </source>
</reference>
<dbReference type="RefSeq" id="WP_379479425.1">
    <property type="nucleotide sequence ID" value="NZ_JBHLTL010000001.1"/>
</dbReference>
<evidence type="ECO:0000313" key="2">
    <source>
        <dbReference type="Proteomes" id="UP001589943"/>
    </source>
</evidence>
<protein>
    <submittedName>
        <fullName evidence="1">Uncharacterized protein</fullName>
    </submittedName>
</protein>
<comment type="caution">
    <text evidence="1">The sequence shown here is derived from an EMBL/GenBank/DDBJ whole genome shotgun (WGS) entry which is preliminary data.</text>
</comment>
<dbReference type="Proteomes" id="UP001589943">
    <property type="component" value="Unassembled WGS sequence"/>
</dbReference>
<proteinExistence type="predicted"/>
<accession>A0ABV6PDK3</accession>
<keyword evidence="2" id="KW-1185">Reference proteome</keyword>
<name>A0ABV6PDK3_9SPHN</name>
<gene>
    <name evidence="1" type="ORF">ACFFF7_00585</name>
</gene>
<organism evidence="1 2">
    <name type="scientific">Novosphingobium aquiterrae</name>
    <dbReference type="NCBI Taxonomy" id="624388"/>
    <lineage>
        <taxon>Bacteria</taxon>
        <taxon>Pseudomonadati</taxon>
        <taxon>Pseudomonadota</taxon>
        <taxon>Alphaproteobacteria</taxon>
        <taxon>Sphingomonadales</taxon>
        <taxon>Sphingomonadaceae</taxon>
        <taxon>Novosphingobium</taxon>
    </lineage>
</organism>
<dbReference type="EMBL" id="JBHLTL010000001">
    <property type="protein sequence ID" value="MFC0587902.1"/>
    <property type="molecule type" value="Genomic_DNA"/>
</dbReference>